<evidence type="ECO:0000313" key="1">
    <source>
        <dbReference type="EMBL" id="JAD76213.1"/>
    </source>
</evidence>
<sequence length="89" mass="10033">MNCPQPPQICSGALNIYITIDEPVHQKIVEPPHLLSFATILTNSSVMSLQFLSKLLPTTLSKLHLTYSQGTRPSIGKQRYQYHNINKRA</sequence>
<protein>
    <submittedName>
        <fullName evidence="1">Uncharacterized protein</fullName>
    </submittedName>
</protein>
<name>A0A0A9QX30_ARUDO</name>
<proteinExistence type="predicted"/>
<reference evidence="1" key="1">
    <citation type="submission" date="2014-09" db="EMBL/GenBank/DDBJ databases">
        <authorList>
            <person name="Magalhaes I.L.F."/>
            <person name="Oliveira U."/>
            <person name="Santos F.R."/>
            <person name="Vidigal T.H.D.A."/>
            <person name="Brescovit A.D."/>
            <person name="Santos A.J."/>
        </authorList>
    </citation>
    <scope>NUCLEOTIDE SEQUENCE</scope>
    <source>
        <tissue evidence="1">Shoot tissue taken approximately 20 cm above the soil surface</tissue>
    </source>
</reference>
<organism evidence="1">
    <name type="scientific">Arundo donax</name>
    <name type="common">Giant reed</name>
    <name type="synonym">Donax arundinaceus</name>
    <dbReference type="NCBI Taxonomy" id="35708"/>
    <lineage>
        <taxon>Eukaryota</taxon>
        <taxon>Viridiplantae</taxon>
        <taxon>Streptophyta</taxon>
        <taxon>Embryophyta</taxon>
        <taxon>Tracheophyta</taxon>
        <taxon>Spermatophyta</taxon>
        <taxon>Magnoliopsida</taxon>
        <taxon>Liliopsida</taxon>
        <taxon>Poales</taxon>
        <taxon>Poaceae</taxon>
        <taxon>PACMAD clade</taxon>
        <taxon>Arundinoideae</taxon>
        <taxon>Arundineae</taxon>
        <taxon>Arundo</taxon>
    </lineage>
</organism>
<reference evidence="1" key="2">
    <citation type="journal article" date="2015" name="Data Brief">
        <title>Shoot transcriptome of the giant reed, Arundo donax.</title>
        <authorList>
            <person name="Barrero R.A."/>
            <person name="Guerrero F.D."/>
            <person name="Moolhuijzen P."/>
            <person name="Goolsby J.A."/>
            <person name="Tidwell J."/>
            <person name="Bellgard S.E."/>
            <person name="Bellgard M.I."/>
        </authorList>
    </citation>
    <scope>NUCLEOTIDE SEQUENCE</scope>
    <source>
        <tissue evidence="1">Shoot tissue taken approximately 20 cm above the soil surface</tissue>
    </source>
</reference>
<accession>A0A0A9QX30</accession>
<dbReference type="EMBL" id="GBRH01221682">
    <property type="protein sequence ID" value="JAD76213.1"/>
    <property type="molecule type" value="Transcribed_RNA"/>
</dbReference>
<dbReference type="AlphaFoldDB" id="A0A0A9QX30"/>